<reference evidence="2 3" key="1">
    <citation type="journal article" date="2021" name="Sci. Rep.">
        <title>The genome of the diatom Chaetoceros tenuissimus carries an ancient integrated fragment of an extant virus.</title>
        <authorList>
            <person name="Hongo Y."/>
            <person name="Kimura K."/>
            <person name="Takaki Y."/>
            <person name="Yoshida Y."/>
            <person name="Baba S."/>
            <person name="Kobayashi G."/>
            <person name="Nagasaki K."/>
            <person name="Hano T."/>
            <person name="Tomaru Y."/>
        </authorList>
    </citation>
    <scope>NUCLEOTIDE SEQUENCE [LARGE SCALE GENOMIC DNA]</scope>
    <source>
        <strain evidence="2 3">NIES-3715</strain>
    </source>
</reference>
<keyword evidence="1" id="KW-1133">Transmembrane helix</keyword>
<evidence type="ECO:0000313" key="2">
    <source>
        <dbReference type="EMBL" id="GFH48539.1"/>
    </source>
</evidence>
<organism evidence="2 3">
    <name type="scientific">Chaetoceros tenuissimus</name>
    <dbReference type="NCBI Taxonomy" id="426638"/>
    <lineage>
        <taxon>Eukaryota</taxon>
        <taxon>Sar</taxon>
        <taxon>Stramenopiles</taxon>
        <taxon>Ochrophyta</taxon>
        <taxon>Bacillariophyta</taxon>
        <taxon>Coscinodiscophyceae</taxon>
        <taxon>Chaetocerotophycidae</taxon>
        <taxon>Chaetocerotales</taxon>
        <taxon>Chaetocerotaceae</taxon>
        <taxon>Chaetoceros</taxon>
    </lineage>
</organism>
<dbReference type="AlphaFoldDB" id="A0AAD3CPQ5"/>
<comment type="caution">
    <text evidence="2">The sequence shown here is derived from an EMBL/GenBank/DDBJ whole genome shotgun (WGS) entry which is preliminary data.</text>
</comment>
<keyword evidence="1" id="KW-0812">Transmembrane</keyword>
<dbReference type="EMBL" id="BLLK01000028">
    <property type="protein sequence ID" value="GFH48539.1"/>
    <property type="molecule type" value="Genomic_DNA"/>
</dbReference>
<keyword evidence="3" id="KW-1185">Reference proteome</keyword>
<protein>
    <submittedName>
        <fullName evidence="2">Uncharacterized protein</fullName>
    </submittedName>
</protein>
<proteinExistence type="predicted"/>
<keyword evidence="1" id="KW-0472">Membrane</keyword>
<dbReference type="Proteomes" id="UP001054902">
    <property type="component" value="Unassembled WGS sequence"/>
</dbReference>
<evidence type="ECO:0000313" key="3">
    <source>
        <dbReference type="Proteomes" id="UP001054902"/>
    </source>
</evidence>
<evidence type="ECO:0000256" key="1">
    <source>
        <dbReference type="SAM" id="Phobius"/>
    </source>
</evidence>
<accession>A0AAD3CPQ5</accession>
<name>A0AAD3CPQ5_9STRA</name>
<gene>
    <name evidence="2" type="ORF">CTEN210_05015</name>
</gene>
<sequence>MDCTQCKAFYPTASMESAPFTRGSLDSLMKHSCADRDSNSTSDCCEYDLSSEQCGLYFGGTFHQPCAVCSSETATIPTRQLCNYCTVSFPDASMGQTIVVNNSTRIDDLVDHQCAINNGGDTSNCCLYDHELQQCGIFENDEFTRPCGMCSVPDNSLRQLDDKTIYALIGGTVGIMLIAIIWYVSKKCCYENVKSGKIIVGPPNEPTATPIQVVEENIDNNDEQEPGIIYAEIVP</sequence>
<feature type="transmembrane region" description="Helical" evidence="1">
    <location>
        <begin position="165"/>
        <end position="184"/>
    </location>
</feature>